<gene>
    <name evidence="1" type="ORF">OSB04_024212</name>
</gene>
<dbReference type="AlphaFoldDB" id="A0AA38WA50"/>
<name>A0AA38WA50_9ASTR</name>
<comment type="caution">
    <text evidence="1">The sequence shown here is derived from an EMBL/GenBank/DDBJ whole genome shotgun (WGS) entry which is preliminary data.</text>
</comment>
<protein>
    <submittedName>
        <fullName evidence="1">Uncharacterized protein</fullName>
    </submittedName>
</protein>
<keyword evidence="2" id="KW-1185">Reference proteome</keyword>
<sequence>MSYVKIKIITGWTITDVRCHPPLPSKSHDKEIMRLYLAIIPDTLSEVLLRRRLQISDQVTSPGELRRDFLSLELKIGARLKIYTVAIQDDTTWTTYQPTQEFNSELESTTQAEVNKVMIQDNTLWIMHVDGSSNIRGSGLGVAFKSSQGAI</sequence>
<evidence type="ECO:0000313" key="1">
    <source>
        <dbReference type="EMBL" id="KAJ9544505.1"/>
    </source>
</evidence>
<proteinExistence type="predicted"/>
<evidence type="ECO:0000313" key="2">
    <source>
        <dbReference type="Proteomes" id="UP001172457"/>
    </source>
</evidence>
<dbReference type="Proteomes" id="UP001172457">
    <property type="component" value="Chromosome 6"/>
</dbReference>
<accession>A0AA38WA50</accession>
<dbReference type="EMBL" id="JARYMX010000006">
    <property type="protein sequence ID" value="KAJ9544505.1"/>
    <property type="molecule type" value="Genomic_DNA"/>
</dbReference>
<reference evidence="1" key="1">
    <citation type="submission" date="2023-03" db="EMBL/GenBank/DDBJ databases">
        <title>Chromosome-scale reference genome and RAD-based genetic map of yellow starthistle (Centaurea solstitialis) reveal putative structural variation and QTLs associated with invader traits.</title>
        <authorList>
            <person name="Reatini B."/>
            <person name="Cang F.A."/>
            <person name="Jiang Q."/>
            <person name="Mckibben M.T.W."/>
            <person name="Barker M.S."/>
            <person name="Rieseberg L.H."/>
            <person name="Dlugosch K.M."/>
        </authorList>
    </citation>
    <scope>NUCLEOTIDE SEQUENCE</scope>
    <source>
        <strain evidence="1">CAN-66</strain>
        <tissue evidence="1">Leaf</tissue>
    </source>
</reference>
<organism evidence="1 2">
    <name type="scientific">Centaurea solstitialis</name>
    <name type="common">yellow star-thistle</name>
    <dbReference type="NCBI Taxonomy" id="347529"/>
    <lineage>
        <taxon>Eukaryota</taxon>
        <taxon>Viridiplantae</taxon>
        <taxon>Streptophyta</taxon>
        <taxon>Embryophyta</taxon>
        <taxon>Tracheophyta</taxon>
        <taxon>Spermatophyta</taxon>
        <taxon>Magnoliopsida</taxon>
        <taxon>eudicotyledons</taxon>
        <taxon>Gunneridae</taxon>
        <taxon>Pentapetalae</taxon>
        <taxon>asterids</taxon>
        <taxon>campanulids</taxon>
        <taxon>Asterales</taxon>
        <taxon>Asteraceae</taxon>
        <taxon>Carduoideae</taxon>
        <taxon>Cardueae</taxon>
        <taxon>Centaureinae</taxon>
        <taxon>Centaurea</taxon>
    </lineage>
</organism>